<dbReference type="EMBL" id="JN241636">
    <property type="protein sequence ID" value="AEX65059.1"/>
    <property type="molecule type" value="Genomic_DNA"/>
</dbReference>
<evidence type="ECO:0000313" key="1">
    <source>
        <dbReference type="EMBL" id="AEX65059.1"/>
    </source>
</evidence>
<sequence>MNVRYRTGNPFRVNARAMQQAGGESAWRFLEGVRPGLRVADALATVEDGDSGGVAVAAQLYALAVADAAAMATWQWNLGALLLQPEARSAELTEFQDQRRALRQHYITLSQALTLHTGIEDVGDQVLRLVVTIINQRLDDQVTDQTPRQLARSGLRICGWTGPMSDVEARADQLLDTLRARGVEVPAVPTRGRVETHRPAPR</sequence>
<keyword evidence="1" id="KW-0614">Plasmid</keyword>
<geneLocation type="plasmid" evidence="1">
    <name>pMel2</name>
</geneLocation>
<protein>
    <submittedName>
        <fullName evidence="1">Putative TetR family transcriptional regulator</fullName>
    </submittedName>
</protein>
<organism evidence="1">
    <name type="scientific">Rhodococcus sp. Mel</name>
    <dbReference type="NCBI Taxonomy" id="1093626"/>
    <lineage>
        <taxon>Bacteria</taxon>
        <taxon>Bacillati</taxon>
        <taxon>Actinomycetota</taxon>
        <taxon>Actinomycetes</taxon>
        <taxon>Mycobacteriales</taxon>
        <taxon>Nocardiaceae</taxon>
        <taxon>Rhodococcus</taxon>
    </lineage>
</organism>
<name>H8ZKT7_9NOCA</name>
<accession>H8ZKT7</accession>
<dbReference type="AlphaFoldDB" id="H8ZKT7"/>
<proteinExistence type="predicted"/>
<reference evidence="1" key="1">
    <citation type="journal article" date="2012" name="Appl. Environ. Microbiol.">
        <title>Plasmid localization and organization of melamine degradation genes in Rhodococcus sp. strain Mel.</title>
        <authorList>
            <person name="Dodge A.G."/>
            <person name="Wackett L.P."/>
            <person name="Sadowsky M.J."/>
        </authorList>
    </citation>
    <scope>NUCLEOTIDE SEQUENCE</scope>
    <source>
        <strain evidence="1">Mel</strain>
        <plasmid evidence="1">pMel2</plasmid>
    </source>
</reference>